<dbReference type="GO" id="GO:0035694">
    <property type="term" value="P:mitochondrial protein catabolic process"/>
    <property type="evidence" value="ECO:0007669"/>
    <property type="project" value="InterPro"/>
</dbReference>
<keyword evidence="2" id="KW-1185">Reference proteome</keyword>
<comment type="caution">
    <text evidence="1">The sequence shown here is derived from an EMBL/GenBank/DDBJ whole genome shotgun (WGS) entry which is preliminary data.</text>
</comment>
<sequence length="305" mass="34691">MSTSVVSRRESSLYRHSYPDFRCSAMRECGERIRRERTAPLSPRLALRRVLVLAEGRQFREAAAVLARLGPTALSAIQKTTRSFLNERFCFESMLSRGFPGLTKRAITKLLEKKTPIDLHLTFKEALSQGLTKHYQRITGRLVASNQRPNLNAEPVVWQLVRLLASHDDPGLKTKVGKLAQVLIEYQPDLRRLLTTRRKAFEQAIQGLGCHGLTTDASGLTHLHAALKTELHHHIEAYKTALHKLDELGLATNDTKKPAIRIRQIIFARVSLPIRRDTALKISSFSAFNYFRVLLREETQKKKPN</sequence>
<dbReference type="InterPro" id="IPR026169">
    <property type="entry name" value="MIEAP"/>
</dbReference>
<evidence type="ECO:0000313" key="1">
    <source>
        <dbReference type="EMBL" id="KAF2879590.1"/>
    </source>
</evidence>
<dbReference type="PANTHER" id="PTHR21771">
    <property type="entry name" value="MITOCHONDRIA-EATING PROTEIN-RELATED"/>
    <property type="match status" value="1"/>
</dbReference>
<dbReference type="PANTHER" id="PTHR21771:SF1">
    <property type="entry name" value="MITOCHONDRIA-EATING PROTEIN"/>
    <property type="match status" value="1"/>
</dbReference>
<evidence type="ECO:0000313" key="2">
    <source>
        <dbReference type="Proteomes" id="UP000801492"/>
    </source>
</evidence>
<reference evidence="1" key="1">
    <citation type="submission" date="2019-08" db="EMBL/GenBank/DDBJ databases">
        <title>The genome of the North American firefly Photinus pyralis.</title>
        <authorList>
            <consortium name="Photinus pyralis genome working group"/>
            <person name="Fallon T.R."/>
            <person name="Sander Lower S.E."/>
            <person name="Weng J.-K."/>
        </authorList>
    </citation>
    <scope>NUCLEOTIDE SEQUENCE</scope>
    <source>
        <strain evidence="1">TRF0915ILg1</strain>
        <tissue evidence="1">Whole body</tissue>
    </source>
</reference>
<dbReference type="AlphaFoldDB" id="A0A8K0C3N1"/>
<proteinExistence type="predicted"/>
<accession>A0A8K0C3N1</accession>
<dbReference type="EMBL" id="VTPC01091135">
    <property type="protein sequence ID" value="KAF2879590.1"/>
    <property type="molecule type" value="Genomic_DNA"/>
</dbReference>
<name>A0A8K0C3N1_IGNLU</name>
<dbReference type="OrthoDB" id="6047381at2759"/>
<dbReference type="GO" id="GO:0035695">
    <property type="term" value="P:mitophagy by internal vacuole formation"/>
    <property type="evidence" value="ECO:0007669"/>
    <property type="project" value="TreeGrafter"/>
</dbReference>
<organism evidence="1 2">
    <name type="scientific">Ignelater luminosus</name>
    <name type="common">Cucubano</name>
    <name type="synonym">Pyrophorus luminosus</name>
    <dbReference type="NCBI Taxonomy" id="2038154"/>
    <lineage>
        <taxon>Eukaryota</taxon>
        <taxon>Metazoa</taxon>
        <taxon>Ecdysozoa</taxon>
        <taxon>Arthropoda</taxon>
        <taxon>Hexapoda</taxon>
        <taxon>Insecta</taxon>
        <taxon>Pterygota</taxon>
        <taxon>Neoptera</taxon>
        <taxon>Endopterygota</taxon>
        <taxon>Coleoptera</taxon>
        <taxon>Polyphaga</taxon>
        <taxon>Elateriformia</taxon>
        <taxon>Elateroidea</taxon>
        <taxon>Elateridae</taxon>
        <taxon>Agrypninae</taxon>
        <taxon>Pyrophorini</taxon>
        <taxon>Ignelater</taxon>
    </lineage>
</organism>
<gene>
    <name evidence="1" type="ORF">ILUMI_26589</name>
</gene>
<dbReference type="GO" id="GO:0005741">
    <property type="term" value="C:mitochondrial outer membrane"/>
    <property type="evidence" value="ECO:0007669"/>
    <property type="project" value="InterPro"/>
</dbReference>
<protein>
    <submittedName>
        <fullName evidence="1">Uncharacterized protein</fullName>
    </submittedName>
</protein>
<dbReference type="Proteomes" id="UP000801492">
    <property type="component" value="Unassembled WGS sequence"/>
</dbReference>